<comment type="caution">
    <text evidence="2">The sequence shown here is derived from an EMBL/GenBank/DDBJ whole genome shotgun (WGS) entry which is preliminary data.</text>
</comment>
<dbReference type="EMBL" id="JAPWIE010000001">
    <property type="protein sequence ID" value="MCZ4548475.1"/>
    <property type="molecule type" value="Genomic_DNA"/>
</dbReference>
<reference evidence="2" key="1">
    <citation type="submission" date="2022-12" db="EMBL/GenBank/DDBJ databases">
        <authorList>
            <person name="Krivoruchko A.V."/>
            <person name="Elkin A."/>
        </authorList>
    </citation>
    <scope>NUCLEOTIDE SEQUENCE</scope>
    <source>
        <strain evidence="2">IEGM 1388</strain>
    </source>
</reference>
<organism evidence="2 3">
    <name type="scientific">Gordonia rubripertincta</name>
    <name type="common">Rhodococcus corallinus</name>
    <dbReference type="NCBI Taxonomy" id="36822"/>
    <lineage>
        <taxon>Bacteria</taxon>
        <taxon>Bacillati</taxon>
        <taxon>Actinomycetota</taxon>
        <taxon>Actinomycetes</taxon>
        <taxon>Mycobacteriales</taxon>
        <taxon>Gordoniaceae</taxon>
        <taxon>Gordonia</taxon>
    </lineage>
</organism>
<accession>A0ABT4MNA5</accession>
<dbReference type="PANTHER" id="PTHR37539:SF1">
    <property type="entry name" value="ER-BOUND OXYGENASE MPAB_MPAB'_RUBBER OXYGENASE CATALYTIC DOMAIN-CONTAINING PROTEIN"/>
    <property type="match status" value="1"/>
</dbReference>
<gene>
    <name evidence="2" type="ORF">O4213_00675</name>
</gene>
<dbReference type="InterPro" id="IPR037473">
    <property type="entry name" value="Lcp-like"/>
</dbReference>
<dbReference type="Proteomes" id="UP001067235">
    <property type="component" value="Unassembled WGS sequence"/>
</dbReference>
<feature type="domain" description="ER-bound oxygenase mpaB/mpaB'/Rubber oxygenase catalytic" evidence="1">
    <location>
        <begin position="163"/>
        <end position="370"/>
    </location>
</feature>
<evidence type="ECO:0000259" key="1">
    <source>
        <dbReference type="Pfam" id="PF09995"/>
    </source>
</evidence>
<proteinExistence type="predicted"/>
<name>A0ABT4MNA5_GORRU</name>
<sequence length="439" mass="48992">MTITEPTIGRTAVTGDLDVPSGLPRGIDLGRIANRDKAIAMYGREFVTTLTDHALLADDYAYRAMLEFKDKSNASNWRTFDVALEQGIDAVDEPGPAMVDFFRQLDRVPEWVDHDQLYRGAVAFWRAGPIVPPILAWATIAGGFSMFSATRPVLFSGRLRKPDKVGTRLIESFRYVVAAYTPGGMNRFEEGFRLTAKVRMIHAAVRHSLNQSDAWDWENWGIPINNLDSMETQAGQFGVKFVDAVQSSGVRFSDRELEDIFALSRYVGYVIGVPEEILHTDPDDARKKSDLHTLIEQPPDQLCRDVVHSVIKYSVENPPGDVEVLPAPIAKFMTTERRLSLAYGMLHSWIPADVMEALEAERTPWRAVLPAIRPLLAATDRIGRLLPHDDEKKAFAMLRQFNDVIAIPESEKARAVAVPDEVHADIAANKGGMPTVARR</sequence>
<dbReference type="RefSeq" id="WP_301568923.1">
    <property type="nucleotide sequence ID" value="NZ_JAPWIE010000001.1"/>
</dbReference>
<dbReference type="InterPro" id="IPR018713">
    <property type="entry name" value="MPAB/Lcp_cat_dom"/>
</dbReference>
<dbReference type="PANTHER" id="PTHR37539">
    <property type="entry name" value="SECRETED PROTEIN-RELATED"/>
    <property type="match status" value="1"/>
</dbReference>
<protein>
    <submittedName>
        <fullName evidence="2">Oxygenase MpaB family protein</fullName>
    </submittedName>
</protein>
<evidence type="ECO:0000313" key="3">
    <source>
        <dbReference type="Proteomes" id="UP001067235"/>
    </source>
</evidence>
<keyword evidence="3" id="KW-1185">Reference proteome</keyword>
<evidence type="ECO:0000313" key="2">
    <source>
        <dbReference type="EMBL" id="MCZ4548475.1"/>
    </source>
</evidence>
<dbReference type="Pfam" id="PF09995">
    <property type="entry name" value="MPAB_Lcp_cat"/>
    <property type="match status" value="1"/>
</dbReference>